<keyword evidence="7" id="KW-1185">Reference proteome</keyword>
<dbReference type="GO" id="GO:0003700">
    <property type="term" value="F:DNA-binding transcription factor activity"/>
    <property type="evidence" value="ECO:0007669"/>
    <property type="project" value="InterPro"/>
</dbReference>
<keyword evidence="4" id="KW-0472">Membrane</keyword>
<dbReference type="PROSITE" id="PS01124">
    <property type="entry name" value="HTH_ARAC_FAMILY_2"/>
    <property type="match status" value="1"/>
</dbReference>
<evidence type="ECO:0000256" key="4">
    <source>
        <dbReference type="SAM" id="Phobius"/>
    </source>
</evidence>
<dbReference type="InterPro" id="IPR020449">
    <property type="entry name" value="Tscrpt_reg_AraC-type_HTH"/>
</dbReference>
<keyword evidence="4" id="KW-0812">Transmembrane</keyword>
<evidence type="ECO:0000256" key="3">
    <source>
        <dbReference type="ARBA" id="ARBA00023163"/>
    </source>
</evidence>
<dbReference type="InterPro" id="IPR009057">
    <property type="entry name" value="Homeodomain-like_sf"/>
</dbReference>
<dbReference type="PANTHER" id="PTHR43280">
    <property type="entry name" value="ARAC-FAMILY TRANSCRIPTIONAL REGULATOR"/>
    <property type="match status" value="1"/>
</dbReference>
<dbReference type="PRINTS" id="PR00032">
    <property type="entry name" value="HTHARAC"/>
</dbReference>
<evidence type="ECO:0000256" key="2">
    <source>
        <dbReference type="ARBA" id="ARBA00023125"/>
    </source>
</evidence>
<proteinExistence type="predicted"/>
<evidence type="ECO:0000313" key="6">
    <source>
        <dbReference type="EMBL" id="GGD51855.1"/>
    </source>
</evidence>
<dbReference type="EMBL" id="BMHP01000001">
    <property type="protein sequence ID" value="GGD51855.1"/>
    <property type="molecule type" value="Genomic_DNA"/>
</dbReference>
<evidence type="ECO:0000259" key="5">
    <source>
        <dbReference type="PROSITE" id="PS01124"/>
    </source>
</evidence>
<dbReference type="Proteomes" id="UP000612456">
    <property type="component" value="Unassembled WGS sequence"/>
</dbReference>
<dbReference type="InterPro" id="IPR018060">
    <property type="entry name" value="HTH_AraC"/>
</dbReference>
<sequence length="798" mass="91958">MARIRLFSLARKRNLLVKLTAFILIISLTPLLIMSVLIYQNMRMTMQQELQSANLNYLKQTVNAVEIVTNQISESFRRLPLDSNIREFENFTRGSYYESLSGDYKPEDQPGLYAYLNSKYRLVTNIQILKQSNDYIYSVYMVDQGKRMILTSDNIQYNPDNFYDKEWNVSLKTLSEFPTVMDIRESKARDGGSKAVIPVFFTLSIPGNYLIVNLDVDSIYNSIVSKLDIKLGNSFFVMSETGQMMLYDGRNELNVMIGADHNFLELLDTKGESSSYEHEYKGRKMLVTTQKSDSLGWTFVTAAALDELYKSVSTMSSMIILICFLLVAATGLFAVAATRNLYNPVRHLLQFINKNVDPDSHKVDPDQRELGEFGTIRGSLEAAFEDRRSLQIRLKEGLPANQEKFIHMIIRKHSLAVEDISERLKFLSLDLKLEGIALMLISPEESDRKGKSVENEKLRNLKLVDIVESHIPEERKRIVMEFIEDMFIVLVNCTPHDFSDNFQLAKHIIHQAEEHLGIRCSIGIGEYCEDIFTLGKSYEQAKEALRYRSMTGSCEVIYIEDVRLEGTPLFIYPKDREAMLIHSLINGDLPEAMQSYREMMKEIRAYEGRVHYHQIKHAFIQLLGRFVATAGEMRADMNTLLQEKDNLFSLLLQKNDWNEIMAWFEEIIKKLSDHIGNAFREKNNRHIVEAMRILEADCGGTISLSTVAEKLGLNPSYLSRIFKEDRGETFSEYLTRNRIERSKRMIAETDMKIKEVGEHVGYYKTNYFIKLFKEYTGMTPGEYRSLKLASGDKNTPAN</sequence>
<dbReference type="Pfam" id="PF12833">
    <property type="entry name" value="HTH_18"/>
    <property type="match status" value="1"/>
</dbReference>
<dbReference type="Gene3D" id="3.30.450.20">
    <property type="entry name" value="PAS domain"/>
    <property type="match status" value="1"/>
</dbReference>
<dbReference type="Pfam" id="PF17853">
    <property type="entry name" value="GGDEF_2"/>
    <property type="match status" value="1"/>
</dbReference>
<keyword evidence="1" id="KW-0805">Transcription regulation</keyword>
<dbReference type="GO" id="GO:0043565">
    <property type="term" value="F:sequence-specific DNA binding"/>
    <property type="evidence" value="ECO:0007669"/>
    <property type="project" value="InterPro"/>
</dbReference>
<evidence type="ECO:0000256" key="1">
    <source>
        <dbReference type="ARBA" id="ARBA00023015"/>
    </source>
</evidence>
<dbReference type="PROSITE" id="PS00041">
    <property type="entry name" value="HTH_ARAC_FAMILY_1"/>
    <property type="match status" value="1"/>
</dbReference>
<feature type="domain" description="HTH araC/xylS-type" evidence="5">
    <location>
        <begin position="688"/>
        <end position="786"/>
    </location>
</feature>
<reference evidence="6" key="2">
    <citation type="submission" date="2020-09" db="EMBL/GenBank/DDBJ databases">
        <authorList>
            <person name="Sun Q."/>
            <person name="Zhou Y."/>
        </authorList>
    </citation>
    <scope>NUCLEOTIDE SEQUENCE</scope>
    <source>
        <strain evidence="6">CGMCC 1.15178</strain>
    </source>
</reference>
<dbReference type="SUPFAM" id="SSF46689">
    <property type="entry name" value="Homeodomain-like"/>
    <property type="match status" value="2"/>
</dbReference>
<dbReference type="RefSeq" id="WP_229750037.1">
    <property type="nucleotide sequence ID" value="NZ_BMHP01000001.1"/>
</dbReference>
<feature type="transmembrane region" description="Helical" evidence="4">
    <location>
        <begin position="15"/>
        <end position="39"/>
    </location>
</feature>
<keyword evidence="3" id="KW-0804">Transcription</keyword>
<keyword evidence="4" id="KW-1133">Transmembrane helix</keyword>
<keyword evidence="2" id="KW-0238">DNA-binding</keyword>
<feature type="transmembrane region" description="Helical" evidence="4">
    <location>
        <begin position="318"/>
        <end position="337"/>
    </location>
</feature>
<gene>
    <name evidence="6" type="ORF">GCM10010911_06770</name>
</gene>
<organism evidence="6 7">
    <name type="scientific">Paenibacillus nasutitermitis</name>
    <dbReference type="NCBI Taxonomy" id="1652958"/>
    <lineage>
        <taxon>Bacteria</taxon>
        <taxon>Bacillati</taxon>
        <taxon>Bacillota</taxon>
        <taxon>Bacilli</taxon>
        <taxon>Bacillales</taxon>
        <taxon>Paenibacillaceae</taxon>
        <taxon>Paenibacillus</taxon>
    </lineage>
</organism>
<name>A0A916YM53_9BACL</name>
<dbReference type="SMART" id="SM00342">
    <property type="entry name" value="HTH_ARAC"/>
    <property type="match status" value="1"/>
</dbReference>
<dbReference type="InterPro" id="IPR041522">
    <property type="entry name" value="CdaR_GGDEF"/>
</dbReference>
<dbReference type="PANTHER" id="PTHR43280:SF2">
    <property type="entry name" value="HTH-TYPE TRANSCRIPTIONAL REGULATOR EXSA"/>
    <property type="match status" value="1"/>
</dbReference>
<evidence type="ECO:0000313" key="7">
    <source>
        <dbReference type="Proteomes" id="UP000612456"/>
    </source>
</evidence>
<comment type="caution">
    <text evidence="6">The sequence shown here is derived from an EMBL/GenBank/DDBJ whole genome shotgun (WGS) entry which is preliminary data.</text>
</comment>
<protein>
    <recommendedName>
        <fullName evidence="5">HTH araC/xylS-type domain-containing protein</fullName>
    </recommendedName>
</protein>
<dbReference type="Gene3D" id="1.10.10.60">
    <property type="entry name" value="Homeodomain-like"/>
    <property type="match status" value="2"/>
</dbReference>
<dbReference type="AlphaFoldDB" id="A0A916YM53"/>
<dbReference type="InterPro" id="IPR018062">
    <property type="entry name" value="HTH_AraC-typ_CS"/>
</dbReference>
<accession>A0A916YM53</accession>
<reference evidence="6" key="1">
    <citation type="journal article" date="2014" name="Int. J. Syst. Evol. Microbiol.">
        <title>Complete genome sequence of Corynebacterium casei LMG S-19264T (=DSM 44701T), isolated from a smear-ripened cheese.</title>
        <authorList>
            <consortium name="US DOE Joint Genome Institute (JGI-PGF)"/>
            <person name="Walter F."/>
            <person name="Albersmeier A."/>
            <person name="Kalinowski J."/>
            <person name="Ruckert C."/>
        </authorList>
    </citation>
    <scope>NUCLEOTIDE SEQUENCE</scope>
    <source>
        <strain evidence="6">CGMCC 1.15178</strain>
    </source>
</reference>